<evidence type="ECO:0000313" key="3">
    <source>
        <dbReference type="Proteomes" id="UP000309550"/>
    </source>
</evidence>
<comment type="caution">
    <text evidence="2">The sequence shown here is derived from an EMBL/GenBank/DDBJ whole genome shotgun (WGS) entry which is preliminary data.</text>
</comment>
<dbReference type="SUPFAM" id="SSF51182">
    <property type="entry name" value="RmlC-like cupins"/>
    <property type="match status" value="1"/>
</dbReference>
<feature type="domain" description="ChrR-like cupin" evidence="1">
    <location>
        <begin position="19"/>
        <end position="114"/>
    </location>
</feature>
<evidence type="ECO:0000259" key="1">
    <source>
        <dbReference type="Pfam" id="PF12973"/>
    </source>
</evidence>
<evidence type="ECO:0000313" key="2">
    <source>
        <dbReference type="EMBL" id="TMM50752.1"/>
    </source>
</evidence>
<dbReference type="InterPro" id="IPR025979">
    <property type="entry name" value="ChrR-like_cupin_dom"/>
</dbReference>
<name>A0A5S3PGI8_9RHOB</name>
<gene>
    <name evidence="2" type="ORF">FDT80_15950</name>
</gene>
<dbReference type="Proteomes" id="UP000309550">
    <property type="component" value="Unassembled WGS sequence"/>
</dbReference>
<dbReference type="Gene3D" id="2.60.120.10">
    <property type="entry name" value="Jelly Rolls"/>
    <property type="match status" value="1"/>
</dbReference>
<dbReference type="InterPro" id="IPR011051">
    <property type="entry name" value="RmlC_Cupin_sf"/>
</dbReference>
<dbReference type="InterPro" id="IPR014710">
    <property type="entry name" value="RmlC-like_jellyroll"/>
</dbReference>
<keyword evidence="3" id="KW-1185">Reference proteome</keyword>
<protein>
    <submittedName>
        <fullName evidence="2">Cupin</fullName>
    </submittedName>
</protein>
<dbReference type="EMBL" id="VANS01000005">
    <property type="protein sequence ID" value="TMM50752.1"/>
    <property type="molecule type" value="Genomic_DNA"/>
</dbReference>
<dbReference type="AlphaFoldDB" id="A0A5S3PGI8"/>
<proteinExistence type="predicted"/>
<reference evidence="2 3" key="1">
    <citation type="submission" date="2019-05" db="EMBL/GenBank/DDBJ databases">
        <title>Sulfitobacter sabulilitoris sp. nov., isolated from a marine sand.</title>
        <authorList>
            <person name="Yoon J.-H."/>
        </authorList>
    </citation>
    <scope>NUCLEOTIDE SEQUENCE [LARGE SCALE GENOMIC DNA]</scope>
    <source>
        <strain evidence="2 3">HSMS-29</strain>
    </source>
</reference>
<dbReference type="OrthoDB" id="9793147at2"/>
<sequence length="120" mass="12785">MRDISDLKTAVAFGGVDADTGWEQVPGGAPGVQQKMLSGALDEAAGRGVRTRLIRFLPGTVAPDVFVHDYWEEVYLIDGDLTAAGQDHGAPSYACRPPGTPHGPFASLGGCLFFEIQYYV</sequence>
<dbReference type="RefSeq" id="WP_138663324.1">
    <property type="nucleotide sequence ID" value="NZ_VANS01000005.1"/>
</dbReference>
<organism evidence="2 3">
    <name type="scientific">Sulfitobacter sabulilitoris</name>
    <dbReference type="NCBI Taxonomy" id="2562655"/>
    <lineage>
        <taxon>Bacteria</taxon>
        <taxon>Pseudomonadati</taxon>
        <taxon>Pseudomonadota</taxon>
        <taxon>Alphaproteobacteria</taxon>
        <taxon>Rhodobacterales</taxon>
        <taxon>Roseobacteraceae</taxon>
        <taxon>Sulfitobacter</taxon>
    </lineage>
</organism>
<dbReference type="Pfam" id="PF12973">
    <property type="entry name" value="Cupin_7"/>
    <property type="match status" value="1"/>
</dbReference>
<accession>A0A5S3PGI8</accession>